<dbReference type="EMBL" id="CAADIW010000023">
    <property type="protein sequence ID" value="VFS30294.1"/>
    <property type="molecule type" value="Genomic_DNA"/>
</dbReference>
<sequence>MDITILARKWGVRLLKIALFLLMSVMVGRSLGPSRAYINYDVAMAICVFIYGDANAETMYETYTNLDILTVLTLTTVIYLLTMKLLKKIRNT</sequence>
<reference evidence="2 3" key="1">
    <citation type="submission" date="2019-03" db="EMBL/GenBank/DDBJ databases">
        <authorList>
            <consortium name="Pathogen Informatics"/>
        </authorList>
    </citation>
    <scope>NUCLEOTIDE SEQUENCE [LARGE SCALE GENOMIC DNA]</scope>
    <source>
        <strain evidence="2 3">NCTC12126</strain>
    </source>
</reference>
<gene>
    <name evidence="2" type="ORF">NCTC12126_02941</name>
</gene>
<evidence type="ECO:0000313" key="3">
    <source>
        <dbReference type="Proteomes" id="UP000351155"/>
    </source>
</evidence>
<protein>
    <submittedName>
        <fullName evidence="2">Uncharacterized protein</fullName>
    </submittedName>
</protein>
<proteinExistence type="predicted"/>
<name>A0A484Y2I9_9ENTR</name>
<keyword evidence="1" id="KW-1133">Transmembrane helix</keyword>
<feature type="transmembrane region" description="Helical" evidence="1">
    <location>
        <begin position="12"/>
        <end position="31"/>
    </location>
</feature>
<dbReference type="Proteomes" id="UP000351155">
    <property type="component" value="Unassembled WGS sequence"/>
</dbReference>
<organism evidence="2 3">
    <name type="scientific">Enterobacter cancerogenus</name>
    <dbReference type="NCBI Taxonomy" id="69218"/>
    <lineage>
        <taxon>Bacteria</taxon>
        <taxon>Pseudomonadati</taxon>
        <taxon>Pseudomonadota</taxon>
        <taxon>Gammaproteobacteria</taxon>
        <taxon>Enterobacterales</taxon>
        <taxon>Enterobacteriaceae</taxon>
        <taxon>Enterobacter</taxon>
        <taxon>Enterobacter cloacae complex</taxon>
    </lineage>
</organism>
<keyword evidence="1" id="KW-0812">Transmembrane</keyword>
<keyword evidence="1" id="KW-0472">Membrane</keyword>
<dbReference type="AlphaFoldDB" id="A0A484Y2I9"/>
<evidence type="ECO:0000313" key="2">
    <source>
        <dbReference type="EMBL" id="VFS30294.1"/>
    </source>
</evidence>
<feature type="transmembrane region" description="Helical" evidence="1">
    <location>
        <begin position="68"/>
        <end position="86"/>
    </location>
</feature>
<accession>A0A484Y2I9</accession>
<evidence type="ECO:0000256" key="1">
    <source>
        <dbReference type="SAM" id="Phobius"/>
    </source>
</evidence>